<evidence type="ECO:0000256" key="2">
    <source>
        <dbReference type="SAM" id="Phobius"/>
    </source>
</evidence>
<feature type="compositionally biased region" description="Low complexity" evidence="1">
    <location>
        <begin position="36"/>
        <end position="49"/>
    </location>
</feature>
<proteinExistence type="predicted"/>
<dbReference type="PaxDb" id="3880-AES64971"/>
<dbReference type="KEGG" id="mtr:11412963"/>
<evidence type="ECO:0000313" key="6">
    <source>
        <dbReference type="Proteomes" id="UP000002051"/>
    </source>
</evidence>
<dbReference type="OMA" id="ANHNEDV"/>
<dbReference type="HOGENOM" id="CLU_1333692_0_0_1"/>
<dbReference type="Proteomes" id="UP000002051">
    <property type="component" value="Chromosome 2"/>
</dbReference>
<organism evidence="3 6">
    <name type="scientific">Medicago truncatula</name>
    <name type="common">Barrel medic</name>
    <name type="synonym">Medicago tribuloides</name>
    <dbReference type="NCBI Taxonomy" id="3880"/>
    <lineage>
        <taxon>Eukaryota</taxon>
        <taxon>Viridiplantae</taxon>
        <taxon>Streptophyta</taxon>
        <taxon>Embryophyta</taxon>
        <taxon>Tracheophyta</taxon>
        <taxon>Spermatophyta</taxon>
        <taxon>Magnoliopsida</taxon>
        <taxon>eudicotyledons</taxon>
        <taxon>Gunneridae</taxon>
        <taxon>Pentapetalae</taxon>
        <taxon>rosids</taxon>
        <taxon>fabids</taxon>
        <taxon>Fabales</taxon>
        <taxon>Fabaceae</taxon>
        <taxon>Papilionoideae</taxon>
        <taxon>50 kb inversion clade</taxon>
        <taxon>NPAAA clade</taxon>
        <taxon>Hologalegina</taxon>
        <taxon>IRL clade</taxon>
        <taxon>Trifolieae</taxon>
        <taxon>Medicago</taxon>
    </lineage>
</organism>
<keyword evidence="2 3" id="KW-0812">Transmembrane</keyword>
<evidence type="ECO:0000313" key="5">
    <source>
        <dbReference type="EnsemblPlants" id="AES64971"/>
    </source>
</evidence>
<dbReference type="STRING" id="3880.G7IMT0"/>
<keyword evidence="2" id="KW-0472">Membrane</keyword>
<dbReference type="EnsemblPlants" id="AES64971">
    <property type="protein sequence ID" value="AES64971"/>
    <property type="gene ID" value="MTR_2g033900"/>
</dbReference>
<feature type="transmembrane region" description="Helical" evidence="2">
    <location>
        <begin position="178"/>
        <end position="196"/>
    </location>
</feature>
<dbReference type="Gramene" id="rna8823">
    <property type="protein sequence ID" value="RHN73046.1"/>
    <property type="gene ID" value="gene8823"/>
</dbReference>
<dbReference type="EMBL" id="PSQE01000002">
    <property type="protein sequence ID" value="RHN73046.1"/>
    <property type="molecule type" value="Genomic_DNA"/>
</dbReference>
<reference evidence="3 6" key="1">
    <citation type="journal article" date="2011" name="Nature">
        <title>The Medicago genome provides insight into the evolution of rhizobial symbioses.</title>
        <authorList>
            <person name="Young N.D."/>
            <person name="Debelle F."/>
            <person name="Oldroyd G.E."/>
            <person name="Geurts R."/>
            <person name="Cannon S.B."/>
            <person name="Udvardi M.K."/>
            <person name="Benedito V.A."/>
            <person name="Mayer K.F."/>
            <person name="Gouzy J."/>
            <person name="Schoof H."/>
            <person name="Van de Peer Y."/>
            <person name="Proost S."/>
            <person name="Cook D.R."/>
            <person name="Meyers B.C."/>
            <person name="Spannagl M."/>
            <person name="Cheung F."/>
            <person name="De Mita S."/>
            <person name="Krishnakumar V."/>
            <person name="Gundlach H."/>
            <person name="Zhou S."/>
            <person name="Mudge J."/>
            <person name="Bharti A.K."/>
            <person name="Murray J.D."/>
            <person name="Naoumkina M.A."/>
            <person name="Rosen B."/>
            <person name="Silverstein K.A."/>
            <person name="Tang H."/>
            <person name="Rombauts S."/>
            <person name="Zhao P.X."/>
            <person name="Zhou P."/>
            <person name="Barbe V."/>
            <person name="Bardou P."/>
            <person name="Bechner M."/>
            <person name="Bellec A."/>
            <person name="Berger A."/>
            <person name="Berges H."/>
            <person name="Bidwell S."/>
            <person name="Bisseling T."/>
            <person name="Choisne N."/>
            <person name="Couloux A."/>
            <person name="Denny R."/>
            <person name="Deshpande S."/>
            <person name="Dai X."/>
            <person name="Doyle J.J."/>
            <person name="Dudez A.M."/>
            <person name="Farmer A.D."/>
            <person name="Fouteau S."/>
            <person name="Franken C."/>
            <person name="Gibelin C."/>
            <person name="Gish J."/>
            <person name="Goldstein S."/>
            <person name="Gonzalez A.J."/>
            <person name="Green P.J."/>
            <person name="Hallab A."/>
            <person name="Hartog M."/>
            <person name="Hua A."/>
            <person name="Humphray S.J."/>
            <person name="Jeong D.H."/>
            <person name="Jing Y."/>
            <person name="Jocker A."/>
            <person name="Kenton S.M."/>
            <person name="Kim D.J."/>
            <person name="Klee K."/>
            <person name="Lai H."/>
            <person name="Lang C."/>
            <person name="Lin S."/>
            <person name="Macmil S.L."/>
            <person name="Magdelenat G."/>
            <person name="Matthews L."/>
            <person name="McCorrison J."/>
            <person name="Monaghan E.L."/>
            <person name="Mun J.H."/>
            <person name="Najar F.Z."/>
            <person name="Nicholson C."/>
            <person name="Noirot C."/>
            <person name="O'Bleness M."/>
            <person name="Paule C.R."/>
            <person name="Poulain J."/>
            <person name="Prion F."/>
            <person name="Qin B."/>
            <person name="Qu C."/>
            <person name="Retzel E.F."/>
            <person name="Riddle C."/>
            <person name="Sallet E."/>
            <person name="Samain S."/>
            <person name="Samson N."/>
            <person name="Sanders I."/>
            <person name="Saurat O."/>
            <person name="Scarpelli C."/>
            <person name="Schiex T."/>
            <person name="Segurens B."/>
            <person name="Severin A.J."/>
            <person name="Sherrier D.J."/>
            <person name="Shi R."/>
            <person name="Sims S."/>
            <person name="Singer S.R."/>
            <person name="Sinharoy S."/>
            <person name="Sterck L."/>
            <person name="Viollet A."/>
            <person name="Wang B.B."/>
            <person name="Wang K."/>
            <person name="Wang M."/>
            <person name="Wang X."/>
            <person name="Warfsmann J."/>
            <person name="Weissenbach J."/>
            <person name="White D.D."/>
            <person name="White J.D."/>
            <person name="Wiley G.B."/>
            <person name="Wincker P."/>
            <person name="Xing Y."/>
            <person name="Yang L."/>
            <person name="Yao Z."/>
            <person name="Ying F."/>
            <person name="Zhai J."/>
            <person name="Zhou L."/>
            <person name="Zuber A."/>
            <person name="Denarie J."/>
            <person name="Dixon R.A."/>
            <person name="May G.D."/>
            <person name="Schwartz D.C."/>
            <person name="Rogers J."/>
            <person name="Quetier F."/>
            <person name="Town C.D."/>
            <person name="Roe B.A."/>
        </authorList>
    </citation>
    <scope>NUCLEOTIDE SEQUENCE [LARGE SCALE GENOMIC DNA]</scope>
    <source>
        <strain evidence="3">A17</strain>
        <strain evidence="5 6">cv. Jemalong A17</strain>
    </source>
</reference>
<dbReference type="EMBL" id="CM001218">
    <property type="protein sequence ID" value="AES64971.1"/>
    <property type="molecule type" value="Genomic_DNA"/>
</dbReference>
<protein>
    <submittedName>
        <fullName evidence="3">Transmembrane protein, putative</fullName>
    </submittedName>
</protein>
<sequence>MKEQQTPTKLSAPRSAENRTARSNDFPSKKSRKISNKSVNSSSASFSEESVDLSLISEITEENLNEDVSTFLLEEPSSVTLLQPEKKTDTGENSSSNCFDVCEFDKFTSVEDDITVNFLKNFKPDEILPLDNADPPYKKLRDEIIEYVLQDLRRDALPKEEIQMQSQPQVVSRKKKPFLFLFVILFIALLAILFFTPDDDCRLVPT</sequence>
<reference evidence="3 6" key="2">
    <citation type="journal article" date="2014" name="BMC Genomics">
        <title>An improved genome release (version Mt4.0) for the model legume Medicago truncatula.</title>
        <authorList>
            <person name="Tang H."/>
            <person name="Krishnakumar V."/>
            <person name="Bidwell S."/>
            <person name="Rosen B."/>
            <person name="Chan A."/>
            <person name="Zhou S."/>
            <person name="Gentzbittel L."/>
            <person name="Childs K.L."/>
            <person name="Yandell M."/>
            <person name="Gundlach H."/>
            <person name="Mayer K.F."/>
            <person name="Schwartz D.C."/>
            <person name="Town C.D."/>
        </authorList>
    </citation>
    <scope>GENOME REANNOTATION</scope>
    <source>
        <strain evidence="5 6">cv. Jemalong A17</strain>
    </source>
</reference>
<gene>
    <name evidence="5" type="primary">11412963</name>
    <name evidence="3" type="ordered locus">MTR_2g033900</name>
    <name evidence="4" type="ORF">MtrunA17_Chr2g0294281</name>
</gene>
<dbReference type="AlphaFoldDB" id="G7IMT0"/>
<keyword evidence="2" id="KW-1133">Transmembrane helix</keyword>
<reference evidence="5" key="3">
    <citation type="submission" date="2015-04" db="UniProtKB">
        <authorList>
            <consortium name="EnsemblPlants"/>
        </authorList>
    </citation>
    <scope>IDENTIFICATION</scope>
    <source>
        <strain evidence="5">cv. Jemalong A17</strain>
    </source>
</reference>
<evidence type="ECO:0000256" key="1">
    <source>
        <dbReference type="SAM" id="MobiDB-lite"/>
    </source>
</evidence>
<name>G7IMT0_MEDTR</name>
<feature type="region of interest" description="Disordered" evidence="1">
    <location>
        <begin position="1"/>
        <end position="49"/>
    </location>
</feature>
<evidence type="ECO:0000313" key="4">
    <source>
        <dbReference type="EMBL" id="RHN73046.1"/>
    </source>
</evidence>
<accession>G7IMT0</accession>
<dbReference type="OrthoDB" id="1063472at2759"/>
<evidence type="ECO:0000313" key="3">
    <source>
        <dbReference type="EMBL" id="AES64971.1"/>
    </source>
</evidence>
<keyword evidence="6" id="KW-1185">Reference proteome</keyword>
<reference evidence="4" key="4">
    <citation type="journal article" date="2018" name="Nat. Plants">
        <title>Whole-genome landscape of Medicago truncatula symbiotic genes.</title>
        <authorList>
            <person name="Pecrix Y."/>
            <person name="Gamas P."/>
            <person name="Carrere S."/>
        </authorList>
    </citation>
    <scope>NUCLEOTIDE SEQUENCE</scope>
    <source>
        <tissue evidence="4">Leaves</tissue>
    </source>
</reference>
<dbReference type="Proteomes" id="UP000265566">
    <property type="component" value="Chromosome 2"/>
</dbReference>